<dbReference type="PANTHER" id="PTHR30126">
    <property type="entry name" value="HTH-TYPE TRANSCRIPTIONAL REGULATOR"/>
    <property type="match status" value="1"/>
</dbReference>
<accession>A0A412FST2</accession>
<dbReference type="InterPro" id="IPR036390">
    <property type="entry name" value="WH_DNA-bd_sf"/>
</dbReference>
<dbReference type="FunFam" id="1.10.10.10:FF:000001">
    <property type="entry name" value="LysR family transcriptional regulator"/>
    <property type="match status" value="1"/>
</dbReference>
<evidence type="ECO:0000256" key="3">
    <source>
        <dbReference type="ARBA" id="ARBA00023125"/>
    </source>
</evidence>
<dbReference type="PANTHER" id="PTHR30126:SF91">
    <property type="entry name" value="LYSR FAMILY TRANSCRIPTIONAL REGULATOR"/>
    <property type="match status" value="1"/>
</dbReference>
<dbReference type="InterPro" id="IPR000847">
    <property type="entry name" value="LysR_HTH_N"/>
</dbReference>
<evidence type="ECO:0000259" key="5">
    <source>
        <dbReference type="PROSITE" id="PS50931"/>
    </source>
</evidence>
<comment type="similarity">
    <text evidence="1">Belongs to the LysR transcriptional regulatory family.</text>
</comment>
<comment type="caution">
    <text evidence="6">The sequence shown here is derived from an EMBL/GenBank/DDBJ whole genome shotgun (WGS) entry which is preliminary data.</text>
</comment>
<dbReference type="Proteomes" id="UP000284178">
    <property type="component" value="Unassembled WGS sequence"/>
</dbReference>
<evidence type="ECO:0000256" key="4">
    <source>
        <dbReference type="ARBA" id="ARBA00023163"/>
    </source>
</evidence>
<gene>
    <name evidence="6" type="ORF">DWY25_13150</name>
</gene>
<dbReference type="Pfam" id="PF03466">
    <property type="entry name" value="LysR_substrate"/>
    <property type="match status" value="1"/>
</dbReference>
<dbReference type="GO" id="GO:0003700">
    <property type="term" value="F:DNA-binding transcription factor activity"/>
    <property type="evidence" value="ECO:0007669"/>
    <property type="project" value="InterPro"/>
</dbReference>
<dbReference type="Gene3D" id="1.10.10.10">
    <property type="entry name" value="Winged helix-like DNA-binding domain superfamily/Winged helix DNA-binding domain"/>
    <property type="match status" value="1"/>
</dbReference>
<dbReference type="AlphaFoldDB" id="A0A412FST2"/>
<evidence type="ECO:0000256" key="1">
    <source>
        <dbReference type="ARBA" id="ARBA00009437"/>
    </source>
</evidence>
<evidence type="ECO:0000256" key="2">
    <source>
        <dbReference type="ARBA" id="ARBA00023015"/>
    </source>
</evidence>
<protein>
    <submittedName>
        <fullName evidence="6">LysR family transcriptional regulator</fullName>
    </submittedName>
</protein>
<dbReference type="GO" id="GO:0000976">
    <property type="term" value="F:transcription cis-regulatory region binding"/>
    <property type="evidence" value="ECO:0007669"/>
    <property type="project" value="TreeGrafter"/>
</dbReference>
<dbReference type="InterPro" id="IPR005119">
    <property type="entry name" value="LysR_subst-bd"/>
</dbReference>
<reference evidence="6 7" key="1">
    <citation type="submission" date="2018-08" db="EMBL/GenBank/DDBJ databases">
        <title>A genome reference for cultivated species of the human gut microbiota.</title>
        <authorList>
            <person name="Zou Y."/>
            <person name="Xue W."/>
            <person name="Luo G."/>
        </authorList>
    </citation>
    <scope>NUCLEOTIDE SEQUENCE [LARGE SCALE GENOMIC DNA]</scope>
    <source>
        <strain evidence="6 7">AF24-29</strain>
    </source>
</reference>
<name>A0A412FST2_9FIRM</name>
<dbReference type="RefSeq" id="WP_117895614.1">
    <property type="nucleotide sequence ID" value="NZ_CABJCV010000018.1"/>
</dbReference>
<dbReference type="InterPro" id="IPR036388">
    <property type="entry name" value="WH-like_DNA-bd_sf"/>
</dbReference>
<dbReference type="SUPFAM" id="SSF46785">
    <property type="entry name" value="Winged helix' DNA-binding domain"/>
    <property type="match status" value="1"/>
</dbReference>
<keyword evidence="3" id="KW-0238">DNA-binding</keyword>
<keyword evidence="2" id="KW-0805">Transcription regulation</keyword>
<evidence type="ECO:0000313" key="7">
    <source>
        <dbReference type="Proteomes" id="UP000284178"/>
    </source>
</evidence>
<keyword evidence="7" id="KW-1185">Reference proteome</keyword>
<dbReference type="GeneID" id="83016342"/>
<evidence type="ECO:0000313" key="6">
    <source>
        <dbReference type="EMBL" id="RGR71201.1"/>
    </source>
</evidence>
<dbReference type="Pfam" id="PF00126">
    <property type="entry name" value="HTH_1"/>
    <property type="match status" value="1"/>
</dbReference>
<dbReference type="SUPFAM" id="SSF53850">
    <property type="entry name" value="Periplasmic binding protein-like II"/>
    <property type="match status" value="1"/>
</dbReference>
<sequence length="291" mass="33355">MLNHQLETFIQVAENGSFSKAAEKLYITPSAVIQQINNLEQDLQVTLLKRTRHGTQLTLAGAYLFQQAGSLIQTCREIEENLILIHRRDQQKITIGTSLLMKCRVFYPLWARFQKEVTDQIPVELLDLSLNTEAYKADLIEGIDDGEPWQHSRSFLSLFRVPIAVAVARDHPLASKTCLTLADMRPYTLVTIRSNMSDELDRLQQEAKALGVHVVEVPRYDLSVFSRCIVQQDCLQTPLCWKDIHPDLVTIPCDWNYSLAYGFHYSKDPSPAVREFLRFVRQVAETETLHL</sequence>
<dbReference type="PROSITE" id="PS50931">
    <property type="entry name" value="HTH_LYSR"/>
    <property type="match status" value="1"/>
</dbReference>
<dbReference type="EMBL" id="QRUP01000018">
    <property type="protein sequence ID" value="RGR71201.1"/>
    <property type="molecule type" value="Genomic_DNA"/>
</dbReference>
<feature type="domain" description="HTH lysR-type" evidence="5">
    <location>
        <begin position="1"/>
        <end position="58"/>
    </location>
</feature>
<dbReference type="Gene3D" id="3.40.190.290">
    <property type="match status" value="1"/>
</dbReference>
<proteinExistence type="inferred from homology"/>
<keyword evidence="4" id="KW-0804">Transcription</keyword>
<dbReference type="CDD" id="cd05466">
    <property type="entry name" value="PBP2_LTTR_substrate"/>
    <property type="match status" value="1"/>
</dbReference>
<organism evidence="6 7">
    <name type="scientific">Holdemania filiformis</name>
    <dbReference type="NCBI Taxonomy" id="61171"/>
    <lineage>
        <taxon>Bacteria</taxon>
        <taxon>Bacillati</taxon>
        <taxon>Bacillota</taxon>
        <taxon>Erysipelotrichia</taxon>
        <taxon>Erysipelotrichales</taxon>
        <taxon>Erysipelotrichaceae</taxon>
        <taxon>Holdemania</taxon>
    </lineage>
</organism>